<keyword evidence="6 14" id="KW-0444">Lipid biosynthesis</keyword>
<keyword evidence="11" id="KW-0443">Lipid metabolism</keyword>
<keyword evidence="10" id="KW-0249">Electron transport</keyword>
<evidence type="ECO:0000256" key="3">
    <source>
        <dbReference type="ARBA" id="ARBA00010930"/>
    </source>
</evidence>
<evidence type="ECO:0000256" key="11">
    <source>
        <dbReference type="ARBA" id="ARBA00023098"/>
    </source>
</evidence>
<dbReference type="SUPFAM" id="SSF47336">
    <property type="entry name" value="ACP-like"/>
    <property type="match status" value="1"/>
</dbReference>
<comment type="subcellular location">
    <subcellularLocation>
        <location evidence="1">Mitochondrion</location>
    </subcellularLocation>
</comment>
<evidence type="ECO:0000259" key="15">
    <source>
        <dbReference type="PROSITE" id="PS50075"/>
    </source>
</evidence>
<evidence type="ECO:0000256" key="4">
    <source>
        <dbReference type="ARBA" id="ARBA00022448"/>
    </source>
</evidence>
<dbReference type="GO" id="GO:0000035">
    <property type="term" value="F:acyl binding"/>
    <property type="evidence" value="ECO:0007669"/>
    <property type="project" value="TreeGrafter"/>
</dbReference>
<evidence type="ECO:0000256" key="10">
    <source>
        <dbReference type="ARBA" id="ARBA00022982"/>
    </source>
</evidence>
<evidence type="ECO:0000256" key="13">
    <source>
        <dbReference type="ARBA" id="ARBA00023160"/>
    </source>
</evidence>
<accession>A0A0H5R490</accession>
<dbReference type="PANTHER" id="PTHR20863">
    <property type="entry name" value="ACYL CARRIER PROTEIN"/>
    <property type="match status" value="1"/>
</dbReference>
<dbReference type="PROSITE" id="PS50075">
    <property type="entry name" value="CARRIER"/>
    <property type="match status" value="1"/>
</dbReference>
<feature type="non-terminal residue" evidence="16">
    <location>
        <position position="1"/>
    </location>
</feature>
<evidence type="ECO:0000256" key="12">
    <source>
        <dbReference type="ARBA" id="ARBA00023128"/>
    </source>
</evidence>
<dbReference type="NCBIfam" id="TIGR00517">
    <property type="entry name" value="acyl_carrier"/>
    <property type="match status" value="1"/>
</dbReference>
<name>A0A0H5R490_9EUKA</name>
<proteinExistence type="inferred from homology"/>
<organism evidence="16">
    <name type="scientific">Spongospora subterranea</name>
    <dbReference type="NCBI Taxonomy" id="70186"/>
    <lineage>
        <taxon>Eukaryota</taxon>
        <taxon>Sar</taxon>
        <taxon>Rhizaria</taxon>
        <taxon>Endomyxa</taxon>
        <taxon>Phytomyxea</taxon>
        <taxon>Plasmodiophorida</taxon>
        <taxon>Plasmodiophoridae</taxon>
        <taxon>Spongospora</taxon>
    </lineage>
</organism>
<keyword evidence="12" id="KW-0496">Mitochondrion</keyword>
<dbReference type="EMBL" id="HACM01008516">
    <property type="protein sequence ID" value="CRZ08958.1"/>
    <property type="molecule type" value="Transcribed_RNA"/>
</dbReference>
<evidence type="ECO:0000256" key="9">
    <source>
        <dbReference type="ARBA" id="ARBA00022946"/>
    </source>
</evidence>
<sequence>IMRSSALFLLTRQRAGGANALRWATQWSRNFAGSTPTSATFLPRETVQDRVLEVIRNFPKIDANKVSAQSHFVNDLAIDSLDQVELVMAFEDEFNIEITDDDAEKITTAEDAINYVASHPMAK</sequence>
<dbReference type="NCBIfam" id="NF002148">
    <property type="entry name" value="PRK00982.1-2"/>
    <property type="match status" value="1"/>
</dbReference>
<dbReference type="FunFam" id="1.10.1200.10:FF:000003">
    <property type="entry name" value="Acyl carrier protein"/>
    <property type="match status" value="1"/>
</dbReference>
<dbReference type="InterPro" id="IPR036736">
    <property type="entry name" value="ACP-like_sf"/>
</dbReference>
<evidence type="ECO:0000313" key="16">
    <source>
        <dbReference type="EMBL" id="CRZ08958.1"/>
    </source>
</evidence>
<dbReference type="AlphaFoldDB" id="A0A0H5R490"/>
<keyword evidence="5 14" id="KW-0596">Phosphopantetheine</keyword>
<evidence type="ECO:0000256" key="2">
    <source>
        <dbReference type="ARBA" id="ARBA00005194"/>
    </source>
</evidence>
<comment type="similarity">
    <text evidence="3">Belongs to the acyl carrier protein (ACP) family.</text>
</comment>
<reference evidence="16" key="1">
    <citation type="submission" date="2015-04" db="EMBL/GenBank/DDBJ databases">
        <title>The genome sequence of the plant pathogenic Rhizarian Plasmodiophora brassicae reveals insights in its biotrophic life cycle and the origin of chitin synthesis.</title>
        <authorList>
            <person name="Schwelm A."/>
            <person name="Fogelqvist J."/>
            <person name="Knaust A."/>
            <person name="Julke S."/>
            <person name="Lilja T."/>
            <person name="Dhandapani V."/>
            <person name="Bonilla-Rosso G."/>
            <person name="Karlsson M."/>
            <person name="Shevchenko A."/>
            <person name="Choi S.R."/>
            <person name="Kim H.G."/>
            <person name="Park J.Y."/>
            <person name="Lim Y.P."/>
            <person name="Ludwig-Muller J."/>
            <person name="Dixelius C."/>
        </authorList>
    </citation>
    <scope>NUCLEOTIDE SEQUENCE</scope>
    <source>
        <tissue evidence="16">Potato root galls</tissue>
    </source>
</reference>
<protein>
    <recommendedName>
        <fullName evidence="14">Acyl carrier protein</fullName>
    </recommendedName>
</protein>
<keyword evidence="13 14" id="KW-0275">Fatty acid biosynthesis</keyword>
<dbReference type="Pfam" id="PF00550">
    <property type="entry name" value="PP-binding"/>
    <property type="match status" value="1"/>
</dbReference>
<dbReference type="HAMAP" id="MF_01217">
    <property type="entry name" value="Acyl_carrier"/>
    <property type="match status" value="1"/>
</dbReference>
<keyword evidence="4" id="KW-0813">Transport</keyword>
<dbReference type="InterPro" id="IPR009081">
    <property type="entry name" value="PP-bd_ACP"/>
</dbReference>
<dbReference type="GO" id="GO:0000036">
    <property type="term" value="F:acyl carrier activity"/>
    <property type="evidence" value="ECO:0007669"/>
    <property type="project" value="TreeGrafter"/>
</dbReference>
<dbReference type="Gene3D" id="1.10.1200.10">
    <property type="entry name" value="ACP-like"/>
    <property type="match status" value="1"/>
</dbReference>
<evidence type="ECO:0000256" key="1">
    <source>
        <dbReference type="ARBA" id="ARBA00004173"/>
    </source>
</evidence>
<keyword evidence="7" id="KW-0597">Phosphoprotein</keyword>
<keyword evidence="9" id="KW-0809">Transit peptide</keyword>
<comment type="pathway">
    <text evidence="2">Lipid metabolism; fatty acid biosynthesis.</text>
</comment>
<evidence type="ECO:0000256" key="6">
    <source>
        <dbReference type="ARBA" id="ARBA00022516"/>
    </source>
</evidence>
<comment type="function">
    <text evidence="14">Carrier of the growing fatty acid chain in fatty acid biosynthesis.</text>
</comment>
<evidence type="ECO:0000256" key="8">
    <source>
        <dbReference type="ARBA" id="ARBA00022832"/>
    </source>
</evidence>
<keyword evidence="8" id="KW-0276">Fatty acid metabolism</keyword>
<dbReference type="InterPro" id="IPR003231">
    <property type="entry name" value="ACP"/>
</dbReference>
<evidence type="ECO:0000256" key="7">
    <source>
        <dbReference type="ARBA" id="ARBA00022553"/>
    </source>
</evidence>
<dbReference type="PANTHER" id="PTHR20863:SF28">
    <property type="entry name" value="ACYL CARRIER PROTEIN, MITOCHONDRIAL"/>
    <property type="match status" value="1"/>
</dbReference>
<evidence type="ECO:0000256" key="5">
    <source>
        <dbReference type="ARBA" id="ARBA00022450"/>
    </source>
</evidence>
<feature type="domain" description="Carrier" evidence="15">
    <location>
        <begin position="45"/>
        <end position="120"/>
    </location>
</feature>
<dbReference type="GO" id="GO:0005739">
    <property type="term" value="C:mitochondrion"/>
    <property type="evidence" value="ECO:0007669"/>
    <property type="project" value="UniProtKB-SubCell"/>
</dbReference>
<evidence type="ECO:0000256" key="14">
    <source>
        <dbReference type="RuleBase" id="RU000722"/>
    </source>
</evidence>